<evidence type="ECO:0000313" key="1">
    <source>
        <dbReference type="EMBL" id="KIM86503.1"/>
    </source>
</evidence>
<reference evidence="1 2" key="1">
    <citation type="submission" date="2014-04" db="EMBL/GenBank/DDBJ databases">
        <authorList>
            <consortium name="DOE Joint Genome Institute"/>
            <person name="Kuo A."/>
            <person name="Tarkka M."/>
            <person name="Buscot F."/>
            <person name="Kohler A."/>
            <person name="Nagy L.G."/>
            <person name="Floudas D."/>
            <person name="Copeland A."/>
            <person name="Barry K.W."/>
            <person name="Cichocki N."/>
            <person name="Veneault-Fourrey C."/>
            <person name="LaButti K."/>
            <person name="Lindquist E.A."/>
            <person name="Lipzen A."/>
            <person name="Lundell T."/>
            <person name="Morin E."/>
            <person name="Murat C."/>
            <person name="Sun H."/>
            <person name="Tunlid A."/>
            <person name="Henrissat B."/>
            <person name="Grigoriev I.V."/>
            <person name="Hibbett D.S."/>
            <person name="Martin F."/>
            <person name="Nordberg H.P."/>
            <person name="Cantor M.N."/>
            <person name="Hua S.X."/>
        </authorList>
    </citation>
    <scope>NUCLEOTIDE SEQUENCE [LARGE SCALE GENOMIC DNA]</scope>
    <source>
        <strain evidence="1 2">F 1598</strain>
    </source>
</reference>
<keyword evidence="2" id="KW-1185">Reference proteome</keyword>
<dbReference type="GO" id="GO:0003676">
    <property type="term" value="F:nucleic acid binding"/>
    <property type="evidence" value="ECO:0007669"/>
    <property type="project" value="InterPro"/>
</dbReference>
<evidence type="ECO:0000313" key="2">
    <source>
        <dbReference type="Proteomes" id="UP000054166"/>
    </source>
</evidence>
<dbReference type="HOGENOM" id="CLU_188058_0_1_1"/>
<proteinExistence type="predicted"/>
<dbReference type="InterPro" id="IPR036397">
    <property type="entry name" value="RNaseH_sf"/>
</dbReference>
<dbReference type="Proteomes" id="UP000054166">
    <property type="component" value="Unassembled WGS sequence"/>
</dbReference>
<accession>A0A0C3BJH6</accession>
<sequence length="70" mass="7845">GILAVDIVQGSFNKVSFARFINGLLGQMNPFPGPNSVILMDNCRIHKSETILEMIRERYVSQTLTIPSYC</sequence>
<name>A0A0C3BJH6_PILCF</name>
<dbReference type="EMBL" id="KN832982">
    <property type="protein sequence ID" value="KIM86503.1"/>
    <property type="molecule type" value="Genomic_DNA"/>
</dbReference>
<dbReference type="AlphaFoldDB" id="A0A0C3BJH6"/>
<dbReference type="OrthoDB" id="2142724at2759"/>
<dbReference type="Gene3D" id="3.30.420.10">
    <property type="entry name" value="Ribonuclease H-like superfamily/Ribonuclease H"/>
    <property type="match status" value="1"/>
</dbReference>
<evidence type="ECO:0008006" key="3">
    <source>
        <dbReference type="Google" id="ProtNLM"/>
    </source>
</evidence>
<dbReference type="InParanoid" id="A0A0C3BJH6"/>
<gene>
    <name evidence="1" type="ORF">PILCRDRAFT_65117</name>
</gene>
<organism evidence="1 2">
    <name type="scientific">Piloderma croceum (strain F 1598)</name>
    <dbReference type="NCBI Taxonomy" id="765440"/>
    <lineage>
        <taxon>Eukaryota</taxon>
        <taxon>Fungi</taxon>
        <taxon>Dikarya</taxon>
        <taxon>Basidiomycota</taxon>
        <taxon>Agaricomycotina</taxon>
        <taxon>Agaricomycetes</taxon>
        <taxon>Agaricomycetidae</taxon>
        <taxon>Atheliales</taxon>
        <taxon>Atheliaceae</taxon>
        <taxon>Piloderma</taxon>
    </lineage>
</organism>
<feature type="non-terminal residue" evidence="1">
    <location>
        <position position="1"/>
    </location>
</feature>
<reference evidence="2" key="2">
    <citation type="submission" date="2015-01" db="EMBL/GenBank/DDBJ databases">
        <title>Evolutionary Origins and Diversification of the Mycorrhizal Mutualists.</title>
        <authorList>
            <consortium name="DOE Joint Genome Institute"/>
            <consortium name="Mycorrhizal Genomics Consortium"/>
            <person name="Kohler A."/>
            <person name="Kuo A."/>
            <person name="Nagy L.G."/>
            <person name="Floudas D."/>
            <person name="Copeland A."/>
            <person name="Barry K.W."/>
            <person name="Cichocki N."/>
            <person name="Veneault-Fourrey C."/>
            <person name="LaButti K."/>
            <person name="Lindquist E.A."/>
            <person name="Lipzen A."/>
            <person name="Lundell T."/>
            <person name="Morin E."/>
            <person name="Murat C."/>
            <person name="Riley R."/>
            <person name="Ohm R."/>
            <person name="Sun H."/>
            <person name="Tunlid A."/>
            <person name="Henrissat B."/>
            <person name="Grigoriev I.V."/>
            <person name="Hibbett D.S."/>
            <person name="Martin F."/>
        </authorList>
    </citation>
    <scope>NUCLEOTIDE SEQUENCE [LARGE SCALE GENOMIC DNA]</scope>
    <source>
        <strain evidence="2">F 1598</strain>
    </source>
</reference>
<protein>
    <recommendedName>
        <fullName evidence="3">Tc1-like transposase DDE domain-containing protein</fullName>
    </recommendedName>
</protein>